<feature type="signal peptide" evidence="1">
    <location>
        <begin position="1"/>
        <end position="24"/>
    </location>
</feature>
<dbReference type="InterPro" id="IPR002350">
    <property type="entry name" value="Kazal_dom"/>
</dbReference>
<feature type="chain" id="PRO_5041525458" evidence="1">
    <location>
        <begin position="25"/>
        <end position="82"/>
    </location>
</feature>
<dbReference type="PANTHER" id="PTHR21131:SF0">
    <property type="entry name" value="GEO10195P1-RELATED"/>
    <property type="match status" value="1"/>
</dbReference>
<dbReference type="InterPro" id="IPR036058">
    <property type="entry name" value="Kazal_dom_sf"/>
</dbReference>
<dbReference type="AlphaFoldDB" id="A0A182RGG6"/>
<protein>
    <submittedName>
        <fullName evidence="3">Kazal-like domain-containing protein</fullName>
    </submittedName>
</protein>
<name>A0A182RGG6_ANOFN</name>
<evidence type="ECO:0000259" key="2">
    <source>
        <dbReference type="PROSITE" id="PS51465"/>
    </source>
</evidence>
<proteinExistence type="predicted"/>
<dbReference type="STRING" id="62324.A0A182RGG6"/>
<dbReference type="Pfam" id="PF00050">
    <property type="entry name" value="Kazal_1"/>
    <property type="match status" value="1"/>
</dbReference>
<feature type="domain" description="Kazal-like" evidence="2">
    <location>
        <begin position="19"/>
        <end position="79"/>
    </location>
</feature>
<keyword evidence="1" id="KW-0732">Signal</keyword>
<dbReference type="VEuPathDB" id="VectorBase:AFUN019789"/>
<reference evidence="3" key="2">
    <citation type="submission" date="2020-05" db="UniProtKB">
        <authorList>
            <consortium name="EnsemblMetazoa"/>
        </authorList>
    </citation>
    <scope>IDENTIFICATION</scope>
    <source>
        <strain evidence="3">FUMOZ</strain>
    </source>
</reference>
<dbReference type="SMART" id="SM00280">
    <property type="entry name" value="KAZAL"/>
    <property type="match status" value="1"/>
</dbReference>
<dbReference type="EnsemblMetazoa" id="AFUN019789-RA">
    <property type="protein sequence ID" value="AFUN019789-PA"/>
    <property type="gene ID" value="AFUN019789"/>
</dbReference>
<accession>A0A4Y0BHX2</accession>
<accession>A0A182RGG6</accession>
<dbReference type="PANTHER" id="PTHR21131">
    <property type="entry name" value="SERINE-TYPE ENDOPEPTIDASE INHIBITOR"/>
    <property type="match status" value="1"/>
</dbReference>
<dbReference type="PROSITE" id="PS51465">
    <property type="entry name" value="KAZAL_2"/>
    <property type="match status" value="1"/>
</dbReference>
<dbReference type="Gene3D" id="3.30.60.30">
    <property type="match status" value="1"/>
</dbReference>
<organism evidence="3">
    <name type="scientific">Anopheles funestus</name>
    <name type="common">African malaria mosquito</name>
    <dbReference type="NCBI Taxonomy" id="62324"/>
    <lineage>
        <taxon>Eukaryota</taxon>
        <taxon>Metazoa</taxon>
        <taxon>Ecdysozoa</taxon>
        <taxon>Arthropoda</taxon>
        <taxon>Hexapoda</taxon>
        <taxon>Insecta</taxon>
        <taxon>Pterygota</taxon>
        <taxon>Neoptera</taxon>
        <taxon>Endopterygota</taxon>
        <taxon>Diptera</taxon>
        <taxon>Nematocera</taxon>
        <taxon>Culicoidea</taxon>
        <taxon>Culicidae</taxon>
        <taxon>Anophelinae</taxon>
        <taxon>Anopheles</taxon>
    </lineage>
</organism>
<dbReference type="PROSITE" id="PS00282">
    <property type="entry name" value="KAZAL_1"/>
    <property type="match status" value="1"/>
</dbReference>
<evidence type="ECO:0000256" key="1">
    <source>
        <dbReference type="SAM" id="SignalP"/>
    </source>
</evidence>
<reference evidence="3" key="1">
    <citation type="journal article" date="2019" name="Gigascience">
        <title>A chromosome-scale assembly of the major African malaria vector Anopheles funestus.</title>
        <authorList>
            <person name="Ghurye J."/>
            <person name="Koren S."/>
            <person name="Small S.T."/>
            <person name="Redmond S."/>
            <person name="Howell P."/>
            <person name="Phillippy A.M."/>
            <person name="Besansky N.J."/>
        </authorList>
    </citation>
    <scope>NUCLEOTIDE SEQUENCE</scope>
    <source>
        <strain evidence="3">FUMOZ</strain>
    </source>
</reference>
<dbReference type="SUPFAM" id="SSF100895">
    <property type="entry name" value="Kazal-type serine protease inhibitors"/>
    <property type="match status" value="1"/>
</dbReference>
<dbReference type="GO" id="GO:0005615">
    <property type="term" value="C:extracellular space"/>
    <property type="evidence" value="ECO:0007669"/>
    <property type="project" value="TreeGrafter"/>
</dbReference>
<evidence type="ECO:0000313" key="3">
    <source>
        <dbReference type="EnsemblMetazoa" id="AFUN019789-PA"/>
    </source>
</evidence>
<sequence length="82" mass="9043">MRGLSVAVVLLVALVALFVPRTTAFRRYNGMCACPKIYMPVCGSDLMTYGNTCEFRCKVNSFYGKSRNLRVLHDGACDGSLL</sequence>
<dbReference type="CDD" id="cd00104">
    <property type="entry name" value="KAZAL_FS"/>
    <property type="match status" value="1"/>
</dbReference>
<dbReference type="InterPro" id="IPR053265">
    <property type="entry name" value="Serpin"/>
</dbReference>